<dbReference type="OrthoDB" id="9793802at2"/>
<name>A0A2M8RTC1_9PAST</name>
<dbReference type="InterPro" id="IPR058531">
    <property type="entry name" value="Baseplate_J_M"/>
</dbReference>
<dbReference type="PIRSF" id="PIRSF020481">
    <property type="entry name" value="BAP"/>
    <property type="match status" value="1"/>
</dbReference>
<organism evidence="3 4">
    <name type="scientific">Caviibacterium pharyngocola</name>
    <dbReference type="NCBI Taxonomy" id="28159"/>
    <lineage>
        <taxon>Bacteria</taxon>
        <taxon>Pseudomonadati</taxon>
        <taxon>Pseudomonadota</taxon>
        <taxon>Gammaproteobacteria</taxon>
        <taxon>Pasteurellales</taxon>
        <taxon>Pasteurellaceae</taxon>
        <taxon>Caviibacterium</taxon>
    </lineage>
</organism>
<sequence length="305" mass="33978">MSYQIIDLNNLTLPKIIDELDFETLLNNRKTAFIDRFETEKEKAFWQNRLQFESEPVVKLLEENTYLELLLRTHINEKAKAVMLAFASGSDLDHLGALLGVERLLLVAEDLTQNPPISAEYESDDRFRTRIQMSLESITTAGSRGSYEYHALTASAKIKDVDIASPEPGVVQVTLLSNDDRGIAEADLIDTVKNALNAEKVRPLTDTVKVQSAHIVEYQINAVITLYPSVLESVVFANVQSAVKKYVEKQHALGFDITLSGIYAALHQEGVQNVVLNSPSKNIDIAHYQAAFCTDIQVTLGGRDE</sequence>
<reference evidence="3 4" key="1">
    <citation type="submission" date="2017-11" db="EMBL/GenBank/DDBJ databases">
        <title>Reclassification of Bisgaard taxon 5 as Caviibacterium pharyngocola gen. nov., sp. nov.</title>
        <authorList>
            <person name="Christensen H."/>
        </authorList>
    </citation>
    <scope>NUCLEOTIDE SEQUENCE [LARGE SCALE GENOMIC DNA]</scope>
    <source>
        <strain evidence="3 4">7_3</strain>
    </source>
</reference>
<dbReference type="Pfam" id="PF26079">
    <property type="entry name" value="Baseplate_J_C"/>
    <property type="match status" value="1"/>
</dbReference>
<evidence type="ECO:0000259" key="1">
    <source>
        <dbReference type="Pfam" id="PF26078"/>
    </source>
</evidence>
<evidence type="ECO:0000313" key="3">
    <source>
        <dbReference type="EMBL" id="PJG82127.1"/>
    </source>
</evidence>
<comment type="caution">
    <text evidence="3">The sequence shown here is derived from an EMBL/GenBank/DDBJ whole genome shotgun (WGS) entry which is preliminary data.</text>
</comment>
<dbReference type="PANTHER" id="PTHR35862:SF1">
    <property type="entry name" value="FELS-2 PROPHAGE PROTEIN"/>
    <property type="match status" value="1"/>
</dbReference>
<proteinExistence type="predicted"/>
<accession>A0A2M8RTC1</accession>
<dbReference type="AlphaFoldDB" id="A0A2M8RTC1"/>
<dbReference type="RefSeq" id="WP_100297514.1">
    <property type="nucleotide sequence ID" value="NZ_PHGZ01000028.1"/>
</dbReference>
<dbReference type="PANTHER" id="PTHR35862">
    <property type="entry name" value="FELS-2 PROPHAGE PROTEIN"/>
    <property type="match status" value="1"/>
</dbReference>
<dbReference type="InterPro" id="IPR014507">
    <property type="entry name" value="Baseplate_assembly_J_pred"/>
</dbReference>
<keyword evidence="4" id="KW-1185">Reference proteome</keyword>
<dbReference type="EMBL" id="PHGZ01000028">
    <property type="protein sequence ID" value="PJG82127.1"/>
    <property type="molecule type" value="Genomic_DNA"/>
</dbReference>
<dbReference type="InterPro" id="IPR058530">
    <property type="entry name" value="Baseplate_J-like_C"/>
</dbReference>
<feature type="domain" description="Baseplate J-like C-terminal" evidence="2">
    <location>
        <begin position="218"/>
        <end position="299"/>
    </location>
</feature>
<evidence type="ECO:0000313" key="4">
    <source>
        <dbReference type="Proteomes" id="UP000230282"/>
    </source>
</evidence>
<protein>
    <submittedName>
        <fullName evidence="3">Baseplate assembly protein</fullName>
    </submittedName>
</protein>
<feature type="domain" description="Baseplate J-like central" evidence="1">
    <location>
        <begin position="140"/>
        <end position="211"/>
    </location>
</feature>
<evidence type="ECO:0000259" key="2">
    <source>
        <dbReference type="Pfam" id="PF26079"/>
    </source>
</evidence>
<dbReference type="Pfam" id="PF26078">
    <property type="entry name" value="Baseplate_J_M"/>
    <property type="match status" value="1"/>
</dbReference>
<dbReference type="InterPro" id="IPR052726">
    <property type="entry name" value="Phage_Baseplate_Hub"/>
</dbReference>
<dbReference type="Proteomes" id="UP000230282">
    <property type="component" value="Unassembled WGS sequence"/>
</dbReference>
<gene>
    <name evidence="3" type="ORF">CVP04_10755</name>
</gene>